<dbReference type="InterPro" id="IPR001107">
    <property type="entry name" value="Band_7"/>
</dbReference>
<dbReference type="RefSeq" id="WP_133902458.1">
    <property type="nucleotide sequence ID" value="NZ_SOCP01000003.1"/>
</dbReference>
<sequence>MSRLRTILVSATAFAVALPAFIGWVGGYMKTDAGEVAVVRNGGLFDDNQIRQIIDPGSSLTWTGFWSTSHRYPAQQRFYTIAASGDTHNGERAGVDVVTVPSSDGVNMGMEGTFYFTLNLDHRTLRDFDSKFGTRTFRGADGEFRHAWDGDIGWSSFLDQIVRPVIDNAIREQVNSTRCVELVSSCALVQNQVGAASPPPVSGQPNNANIAKVQNAITGSVRDDLRRNLGADFLVDIKFILAKVTLPQPVQQAVDNAQAAYAQVSESQARATQAQAQAQANRERQRGYDVCPACAQIDIMKAIPTNVTVYAPGAGAAVPLTPTR</sequence>
<gene>
    <name evidence="2" type="ORF">CLV71_103632</name>
</gene>
<evidence type="ECO:0000259" key="1">
    <source>
        <dbReference type="Pfam" id="PF01145"/>
    </source>
</evidence>
<protein>
    <submittedName>
        <fullName evidence="2">SPFH domain/Band 7 family protein</fullName>
    </submittedName>
</protein>
<evidence type="ECO:0000313" key="3">
    <source>
        <dbReference type="Proteomes" id="UP000294927"/>
    </source>
</evidence>
<comment type="caution">
    <text evidence="2">The sequence shown here is derived from an EMBL/GenBank/DDBJ whole genome shotgun (WGS) entry which is preliminary data.</text>
</comment>
<keyword evidence="3" id="KW-1185">Reference proteome</keyword>
<evidence type="ECO:0000313" key="2">
    <source>
        <dbReference type="EMBL" id="TDV55391.1"/>
    </source>
</evidence>
<accession>A0A4V3FUI5</accession>
<proteinExistence type="predicted"/>
<dbReference type="AlphaFoldDB" id="A0A4V3FUI5"/>
<dbReference type="EMBL" id="SOCP01000003">
    <property type="protein sequence ID" value="TDV55391.1"/>
    <property type="molecule type" value="Genomic_DNA"/>
</dbReference>
<dbReference type="Proteomes" id="UP000294927">
    <property type="component" value="Unassembled WGS sequence"/>
</dbReference>
<dbReference type="Pfam" id="PF01145">
    <property type="entry name" value="Band_7"/>
    <property type="match status" value="1"/>
</dbReference>
<feature type="domain" description="Band 7" evidence="1">
    <location>
        <begin position="31"/>
        <end position="278"/>
    </location>
</feature>
<organism evidence="2 3">
    <name type="scientific">Actinophytocola oryzae</name>
    <dbReference type="NCBI Taxonomy" id="502181"/>
    <lineage>
        <taxon>Bacteria</taxon>
        <taxon>Bacillati</taxon>
        <taxon>Actinomycetota</taxon>
        <taxon>Actinomycetes</taxon>
        <taxon>Pseudonocardiales</taxon>
        <taxon>Pseudonocardiaceae</taxon>
    </lineage>
</organism>
<reference evidence="2 3" key="1">
    <citation type="submission" date="2019-03" db="EMBL/GenBank/DDBJ databases">
        <title>Genomic Encyclopedia of Archaeal and Bacterial Type Strains, Phase II (KMG-II): from individual species to whole genera.</title>
        <authorList>
            <person name="Goeker M."/>
        </authorList>
    </citation>
    <scope>NUCLEOTIDE SEQUENCE [LARGE SCALE GENOMIC DNA]</scope>
    <source>
        <strain evidence="2 3">DSM 45499</strain>
    </source>
</reference>
<dbReference type="OrthoDB" id="3849123at2"/>
<name>A0A4V3FUI5_9PSEU</name>